<dbReference type="RefSeq" id="WP_151136867.1">
    <property type="nucleotide sequence ID" value="NZ_CP043311.1"/>
</dbReference>
<reference evidence="1 2" key="1">
    <citation type="submission" date="2019-08" db="EMBL/GenBank/DDBJ databases">
        <title>Whole-genome Sequencing of e-waste polymer degrading bacterium Pseudomonas sp. strain PE08.</title>
        <authorList>
            <person name="Kirdat K."/>
            <person name="Debbarma P."/>
            <person name="Narawade N."/>
            <person name="Suyal D."/>
            <person name="Thorat V."/>
            <person name="Shouche Y."/>
            <person name="Goel R."/>
            <person name="Yadav A."/>
        </authorList>
    </citation>
    <scope>NUCLEOTIDE SEQUENCE [LARGE SCALE GENOMIC DNA]</scope>
    <source>
        <strain evidence="1 2">PE08</strain>
    </source>
</reference>
<name>A0A5J6QQ74_9GAMM</name>
<gene>
    <name evidence="1" type="ORF">FXN65_23325</name>
</gene>
<keyword evidence="2" id="KW-1185">Reference proteome</keyword>
<dbReference type="GO" id="GO:0003723">
    <property type="term" value="F:RNA binding"/>
    <property type="evidence" value="ECO:0007669"/>
    <property type="project" value="InterPro"/>
</dbReference>
<accession>A0A5J6QQ74</accession>
<dbReference type="EMBL" id="CP043311">
    <property type="protein sequence ID" value="QEY64858.1"/>
    <property type="molecule type" value="Genomic_DNA"/>
</dbReference>
<dbReference type="Proteomes" id="UP000327179">
    <property type="component" value="Chromosome"/>
</dbReference>
<proteinExistence type="predicted"/>
<dbReference type="KEGG" id="plal:FXN65_23325"/>
<dbReference type="GO" id="GO:0006109">
    <property type="term" value="P:regulation of carbohydrate metabolic process"/>
    <property type="evidence" value="ECO:0007669"/>
    <property type="project" value="InterPro"/>
</dbReference>
<dbReference type="InterPro" id="IPR036107">
    <property type="entry name" value="CsrA_sf"/>
</dbReference>
<organism evidence="1 2">
    <name type="scientific">Metapseudomonas lalkuanensis</name>
    <dbReference type="NCBI Taxonomy" id="2604832"/>
    <lineage>
        <taxon>Bacteria</taxon>
        <taxon>Pseudomonadati</taxon>
        <taxon>Pseudomonadota</taxon>
        <taxon>Gammaproteobacteria</taxon>
        <taxon>Pseudomonadales</taxon>
        <taxon>Pseudomonadaceae</taxon>
        <taxon>Metapseudomonas</taxon>
    </lineage>
</organism>
<evidence type="ECO:0000313" key="2">
    <source>
        <dbReference type="Proteomes" id="UP000327179"/>
    </source>
</evidence>
<dbReference type="Gene3D" id="2.60.40.4380">
    <property type="entry name" value="Translational regulator CsrA"/>
    <property type="match status" value="1"/>
</dbReference>
<sequence length="75" mass="8108">MQIHVGERREGDVLTLRVLEGVCESVLMEMLKAEGIEIVVGPISNGSARIEVRAPKRMLVLVEKALPGPPETDSG</sequence>
<protein>
    <submittedName>
        <fullName evidence="1">Uncharacterized protein</fullName>
    </submittedName>
</protein>
<evidence type="ECO:0000313" key="1">
    <source>
        <dbReference type="EMBL" id="QEY64858.1"/>
    </source>
</evidence>
<dbReference type="GO" id="GO:0006402">
    <property type="term" value="P:mRNA catabolic process"/>
    <property type="evidence" value="ECO:0007669"/>
    <property type="project" value="InterPro"/>
</dbReference>
<dbReference type="AlphaFoldDB" id="A0A5J6QQ74"/>